<evidence type="ECO:0000313" key="2">
    <source>
        <dbReference type="Proteomes" id="UP000799118"/>
    </source>
</evidence>
<dbReference type="Proteomes" id="UP000799118">
    <property type="component" value="Unassembled WGS sequence"/>
</dbReference>
<evidence type="ECO:0000313" key="1">
    <source>
        <dbReference type="EMBL" id="KAE9393942.1"/>
    </source>
</evidence>
<keyword evidence="2" id="KW-1185">Reference proteome</keyword>
<sequence>MKSLAQVEWLKNHLPNFYSHQSCNKLSDFWPKIKRDYLAAFPVEGQDSNDLDPDQTHALAVLVKKHQDSVYYWFNNVSNNQKCHKGNAPSFNMTVDLVSGETITSASSPPDDLEKGKKQKRAHKILELFIMEYYDTF</sequence>
<organism evidence="1 2">
    <name type="scientific">Gymnopus androsaceus JB14</name>
    <dbReference type="NCBI Taxonomy" id="1447944"/>
    <lineage>
        <taxon>Eukaryota</taxon>
        <taxon>Fungi</taxon>
        <taxon>Dikarya</taxon>
        <taxon>Basidiomycota</taxon>
        <taxon>Agaricomycotina</taxon>
        <taxon>Agaricomycetes</taxon>
        <taxon>Agaricomycetidae</taxon>
        <taxon>Agaricales</taxon>
        <taxon>Marasmiineae</taxon>
        <taxon>Omphalotaceae</taxon>
        <taxon>Gymnopus</taxon>
    </lineage>
</organism>
<gene>
    <name evidence="1" type="ORF">BT96DRAFT_998945</name>
</gene>
<dbReference type="AlphaFoldDB" id="A0A6A4H6Z3"/>
<reference evidence="1" key="1">
    <citation type="journal article" date="2019" name="Environ. Microbiol.">
        <title>Fungal ecological strategies reflected in gene transcription - a case study of two litter decomposers.</title>
        <authorList>
            <person name="Barbi F."/>
            <person name="Kohler A."/>
            <person name="Barry K."/>
            <person name="Baskaran P."/>
            <person name="Daum C."/>
            <person name="Fauchery L."/>
            <person name="Ihrmark K."/>
            <person name="Kuo A."/>
            <person name="LaButti K."/>
            <person name="Lipzen A."/>
            <person name="Morin E."/>
            <person name="Grigoriev I.V."/>
            <person name="Henrissat B."/>
            <person name="Lindahl B."/>
            <person name="Martin F."/>
        </authorList>
    </citation>
    <scope>NUCLEOTIDE SEQUENCE</scope>
    <source>
        <strain evidence="1">JB14</strain>
    </source>
</reference>
<proteinExistence type="predicted"/>
<accession>A0A6A4H6Z3</accession>
<protein>
    <submittedName>
        <fullName evidence="1">Uncharacterized protein</fullName>
    </submittedName>
</protein>
<dbReference type="EMBL" id="ML769560">
    <property type="protein sequence ID" value="KAE9393942.1"/>
    <property type="molecule type" value="Genomic_DNA"/>
</dbReference>
<name>A0A6A4H6Z3_9AGAR</name>